<dbReference type="Pfam" id="PF18931">
    <property type="entry name" value="DUF5680"/>
    <property type="match status" value="1"/>
</dbReference>
<sequence>MTGLANFLLGAKRATYASGDGSARVTALLPGARQLEWQDGDWLYRDHYFGLLNFVGQEVVYRAGVPVWSMAYAGGLTLGVAGEQAERVYRALRAALQEAPQDLALRGPAQFEAEGLHYGLAVEGDLARFHLHETLSEAGRVLYELRGSGGDLV</sequence>
<name>A0A931NDB2_9BURK</name>
<dbReference type="Proteomes" id="UP000620139">
    <property type="component" value="Unassembled WGS sequence"/>
</dbReference>
<comment type="caution">
    <text evidence="2">The sequence shown here is derived from an EMBL/GenBank/DDBJ whole genome shotgun (WGS) entry which is preliminary data.</text>
</comment>
<keyword evidence="3" id="KW-1185">Reference proteome</keyword>
<feature type="domain" description="DUF5680" evidence="1">
    <location>
        <begin position="46"/>
        <end position="151"/>
    </location>
</feature>
<protein>
    <recommendedName>
        <fullName evidence="1">DUF5680 domain-containing protein</fullName>
    </recommendedName>
</protein>
<gene>
    <name evidence="2" type="ORF">I7X43_00295</name>
</gene>
<organism evidence="2 3">
    <name type="scientific">Inhella gelatinilytica</name>
    <dbReference type="NCBI Taxonomy" id="2795030"/>
    <lineage>
        <taxon>Bacteria</taxon>
        <taxon>Pseudomonadati</taxon>
        <taxon>Pseudomonadota</taxon>
        <taxon>Betaproteobacteria</taxon>
        <taxon>Burkholderiales</taxon>
        <taxon>Sphaerotilaceae</taxon>
        <taxon>Inhella</taxon>
    </lineage>
</organism>
<evidence type="ECO:0000313" key="2">
    <source>
        <dbReference type="EMBL" id="MBH9551271.1"/>
    </source>
</evidence>
<dbReference type="InterPro" id="IPR043735">
    <property type="entry name" value="DUF5680"/>
</dbReference>
<proteinExistence type="predicted"/>
<accession>A0A931NDB2</accession>
<dbReference type="AlphaFoldDB" id="A0A931NDB2"/>
<evidence type="ECO:0000313" key="3">
    <source>
        <dbReference type="Proteomes" id="UP000620139"/>
    </source>
</evidence>
<evidence type="ECO:0000259" key="1">
    <source>
        <dbReference type="Pfam" id="PF18931"/>
    </source>
</evidence>
<dbReference type="EMBL" id="JAEDAL010000001">
    <property type="protein sequence ID" value="MBH9551271.1"/>
    <property type="molecule type" value="Genomic_DNA"/>
</dbReference>
<reference evidence="2" key="1">
    <citation type="submission" date="2020-12" db="EMBL/GenBank/DDBJ databases">
        <title>The genome sequence of Inhella sp. 4Y17.</title>
        <authorList>
            <person name="Liu Y."/>
        </authorList>
    </citation>
    <scope>NUCLEOTIDE SEQUENCE</scope>
    <source>
        <strain evidence="2">4Y10</strain>
    </source>
</reference>
<dbReference type="RefSeq" id="WP_198098893.1">
    <property type="nucleotide sequence ID" value="NZ_JAEDAL010000001.1"/>
</dbReference>